<proteinExistence type="predicted"/>
<evidence type="ECO:0000256" key="7">
    <source>
        <dbReference type="SAM" id="MobiDB-lite"/>
    </source>
</evidence>
<keyword evidence="10" id="KW-1185">Reference proteome</keyword>
<feature type="compositionally biased region" description="Acidic residues" evidence="7">
    <location>
        <begin position="244"/>
        <end position="253"/>
    </location>
</feature>
<feature type="compositionally biased region" description="Basic and acidic residues" evidence="7">
    <location>
        <begin position="692"/>
        <end position="702"/>
    </location>
</feature>
<dbReference type="InterPro" id="IPR040397">
    <property type="entry name" value="SWAP"/>
</dbReference>
<evidence type="ECO:0000256" key="4">
    <source>
        <dbReference type="ARBA" id="ARBA00023015"/>
    </source>
</evidence>
<dbReference type="SMART" id="SM00648">
    <property type="entry name" value="SWAP"/>
    <property type="match status" value="2"/>
</dbReference>
<evidence type="ECO:0000256" key="3">
    <source>
        <dbReference type="ARBA" id="ARBA00022884"/>
    </source>
</evidence>
<feature type="compositionally biased region" description="Basic and acidic residues" evidence="7">
    <location>
        <begin position="874"/>
        <end position="911"/>
    </location>
</feature>
<evidence type="ECO:0000256" key="6">
    <source>
        <dbReference type="ARBA" id="ARBA00023187"/>
    </source>
</evidence>
<dbReference type="InterPro" id="IPR035967">
    <property type="entry name" value="SWAP/Surp_sf"/>
</dbReference>
<dbReference type="InterPro" id="IPR019147">
    <property type="entry name" value="SWAP_N_domain"/>
</dbReference>
<comment type="caution">
    <text evidence="9">The sequence shown here is derived from an EMBL/GenBank/DDBJ whole genome shotgun (WGS) entry which is preliminary data.</text>
</comment>
<dbReference type="SUPFAM" id="SSF109905">
    <property type="entry name" value="Surp module (SWAP domain)"/>
    <property type="match status" value="2"/>
</dbReference>
<evidence type="ECO:0000259" key="8">
    <source>
        <dbReference type="PROSITE" id="PS50128"/>
    </source>
</evidence>
<feature type="compositionally biased region" description="Basic residues" evidence="7">
    <location>
        <begin position="782"/>
        <end position="791"/>
    </location>
</feature>
<dbReference type="PANTHER" id="PTHR13161:SF15">
    <property type="entry name" value="SPLICING FACTOR, SUPPRESSOR OF WHITE-APRICOT HOMOLOG"/>
    <property type="match status" value="1"/>
</dbReference>
<dbReference type="Pfam" id="PF09750">
    <property type="entry name" value="DRY_EERY"/>
    <property type="match status" value="1"/>
</dbReference>
<dbReference type="GO" id="GO:0008380">
    <property type="term" value="P:RNA splicing"/>
    <property type="evidence" value="ECO:0007669"/>
    <property type="project" value="UniProtKB-KW"/>
</dbReference>
<reference evidence="10" key="1">
    <citation type="submission" date="2024-07" db="EMBL/GenBank/DDBJ databases">
        <title>Two chromosome-level genome assemblies of Korean endemic species Abeliophyllum distichum and Forsythia ovata (Oleaceae).</title>
        <authorList>
            <person name="Jang H."/>
        </authorList>
    </citation>
    <scope>NUCLEOTIDE SEQUENCE [LARGE SCALE GENOMIC DNA]</scope>
</reference>
<dbReference type="SMART" id="SM01141">
    <property type="entry name" value="DRY_EERY"/>
    <property type="match status" value="1"/>
</dbReference>
<dbReference type="EMBL" id="JBFOLK010000011">
    <property type="protein sequence ID" value="KAL2476339.1"/>
    <property type="molecule type" value="Genomic_DNA"/>
</dbReference>
<feature type="domain" description="SURP motif" evidence="8">
    <location>
        <begin position="152"/>
        <end position="194"/>
    </location>
</feature>
<dbReference type="Gene3D" id="1.10.10.790">
    <property type="entry name" value="Surp module"/>
    <property type="match status" value="2"/>
</dbReference>
<dbReference type="PANTHER" id="PTHR13161">
    <property type="entry name" value="SPLICING FACTOR SUPPRESSOR OF WHITE APRICOT"/>
    <property type="match status" value="1"/>
</dbReference>
<gene>
    <name evidence="9" type="ORF">Adt_37075</name>
</gene>
<evidence type="ECO:0000313" key="10">
    <source>
        <dbReference type="Proteomes" id="UP001604336"/>
    </source>
</evidence>
<protein>
    <submittedName>
        <fullName evidence="9">SWAP (Suppressor-of-White-APricot)/surp domain-containing protein</fullName>
    </submittedName>
</protein>
<feature type="compositionally biased region" description="Basic and acidic residues" evidence="7">
    <location>
        <begin position="270"/>
        <end position="290"/>
    </location>
</feature>
<evidence type="ECO:0000256" key="2">
    <source>
        <dbReference type="ARBA" id="ARBA00022737"/>
    </source>
</evidence>
<feature type="compositionally biased region" description="Basic and acidic residues" evidence="7">
    <location>
        <begin position="822"/>
        <end position="838"/>
    </location>
</feature>
<evidence type="ECO:0000256" key="5">
    <source>
        <dbReference type="ARBA" id="ARBA00023163"/>
    </source>
</evidence>
<evidence type="ECO:0000313" key="9">
    <source>
        <dbReference type="EMBL" id="KAL2476339.1"/>
    </source>
</evidence>
<keyword evidence="1" id="KW-0507">mRNA processing</keyword>
<dbReference type="Pfam" id="PF01805">
    <property type="entry name" value="Surp"/>
    <property type="match status" value="2"/>
</dbReference>
<keyword evidence="3" id="KW-0694">RNA-binding</keyword>
<organism evidence="9 10">
    <name type="scientific">Abeliophyllum distichum</name>
    <dbReference type="NCBI Taxonomy" id="126358"/>
    <lineage>
        <taxon>Eukaryota</taxon>
        <taxon>Viridiplantae</taxon>
        <taxon>Streptophyta</taxon>
        <taxon>Embryophyta</taxon>
        <taxon>Tracheophyta</taxon>
        <taxon>Spermatophyta</taxon>
        <taxon>Magnoliopsida</taxon>
        <taxon>eudicotyledons</taxon>
        <taxon>Gunneridae</taxon>
        <taxon>Pentapetalae</taxon>
        <taxon>asterids</taxon>
        <taxon>lamiids</taxon>
        <taxon>Lamiales</taxon>
        <taxon>Oleaceae</taxon>
        <taxon>Forsythieae</taxon>
        <taxon>Abeliophyllum</taxon>
    </lineage>
</organism>
<keyword evidence="2" id="KW-0677">Repeat</keyword>
<dbReference type="GO" id="GO:0006397">
    <property type="term" value="P:mRNA processing"/>
    <property type="evidence" value="ECO:0007669"/>
    <property type="project" value="UniProtKB-KW"/>
</dbReference>
<name>A0ABD1QK81_9LAMI</name>
<feature type="compositionally biased region" description="Basic residues" evidence="7">
    <location>
        <begin position="850"/>
        <end position="873"/>
    </location>
</feature>
<evidence type="ECO:0000256" key="1">
    <source>
        <dbReference type="ARBA" id="ARBA00022664"/>
    </source>
</evidence>
<feature type="domain" description="SURP motif" evidence="8">
    <location>
        <begin position="363"/>
        <end position="405"/>
    </location>
</feature>
<dbReference type="AlphaFoldDB" id="A0ABD1QK81"/>
<feature type="region of interest" description="Disordered" evidence="7">
    <location>
        <begin position="611"/>
        <end position="964"/>
    </location>
</feature>
<keyword evidence="6" id="KW-0508">mRNA splicing</keyword>
<feature type="compositionally biased region" description="Basic and acidic residues" evidence="7">
    <location>
        <begin position="742"/>
        <end position="752"/>
    </location>
</feature>
<dbReference type="Proteomes" id="UP001604336">
    <property type="component" value="Unassembled WGS sequence"/>
</dbReference>
<feature type="compositionally biased region" description="Basic residues" evidence="7">
    <location>
        <begin position="811"/>
        <end position="821"/>
    </location>
</feature>
<sequence length="977" mass="109574">MDLAVVGRHVLLFDDDATASFVNSGDALVDWHSLQIDRYDVRHLLAAPPPPRRRNRNPQPLLSDNPALESQLDHERYLDLPSTPDQLELEEDEKPMNTGGYRAVAFSYGNIDDSTDQRSADAGLESSRFFPSFPVPESLSQSLPPTEKLHQIIARTAMFVSRHGGQSEIVLRVKQGDNPTFGFLMPDHHLHAYFRYLVDHPELVHSDIDGNSQNEGKKDGSEHNDLVSIGGGALSLLGSVYGSGEEEDGDENAEIGKEVPGETTNAIDKTISRGLEKTEPSSDAADKDGAVSKNPLSNKSKVLSVKKNSLIGASKSGSACGTKKKVDSGSLSIAAEKSKGSALGVTSKVEPVVLEPASDLKRLIDKIVELIMKYGKQFEATLLEQDRNQERFFFLVPSNQYHPYYLKVLQKAQESKVKGKGFHFGKDDPVGRGMDKASVLKEGDSSSLGGDTPFEFDRKEKFKMTIGKSKKDAQETECRGTQQEFGVTVDAASAAAILQAATRGIKHPNLGIISSTPLNANHGHSSEDNQASSLTSLPFSQLHGTTEKSDQDGGHNVSVPVIKTISRTAAVEAAGEADSSEAHLTKEQKMKAERLKRAKMFVAMLKSGAVPFKTGTSRGSSLEPQESGPSKSASEVNLTGKQREDSSAPVDVYKPGIDEKPESDNFGEERNERVSRRKYRLRSGEHEDEDEYEKKMVHNERNSRRKYRSRSGRYGDDDENGEAIETKHSRKKYRSHSSSLQDGEKSEEDRDHKHSKRKHQSCSLPQEEEDYEDREREEKDRKRSRHKHRSRSLPQEEEDYEDRDREEKDRKRSRHKHRSHHSSHEHSRKRDSSKRYSREEEDEVDEEQRHHRHSGKKHRSHHSRRSRRHKERHSSKDRESRDYTKDDGSSDGEHRRCNSSDKHKKGSYIEREELEEGEISSKSSNDSRGIVSGHVSRETSLDVSNLFESAPSRPLEATTEVSDDLRAKIRAMLMATR</sequence>
<keyword evidence="5" id="KW-0804">Transcription</keyword>
<feature type="region of interest" description="Disordered" evidence="7">
    <location>
        <begin position="46"/>
        <end position="66"/>
    </location>
</feature>
<feature type="compositionally biased region" description="Polar residues" evidence="7">
    <location>
        <begin position="614"/>
        <end position="640"/>
    </location>
</feature>
<dbReference type="GO" id="GO:0003723">
    <property type="term" value="F:RNA binding"/>
    <property type="evidence" value="ECO:0007669"/>
    <property type="project" value="UniProtKB-KW"/>
</dbReference>
<feature type="compositionally biased region" description="Basic and acidic residues" evidence="7">
    <location>
        <begin position="656"/>
        <end position="674"/>
    </location>
</feature>
<dbReference type="PROSITE" id="PS50128">
    <property type="entry name" value="SURP"/>
    <property type="match status" value="2"/>
</dbReference>
<accession>A0ABD1QK81</accession>
<keyword evidence="4" id="KW-0805">Transcription regulation</keyword>
<dbReference type="InterPro" id="IPR000061">
    <property type="entry name" value="Surp"/>
</dbReference>
<feature type="region of interest" description="Disordered" evidence="7">
    <location>
        <begin position="240"/>
        <end position="298"/>
    </location>
</feature>